<dbReference type="InterPro" id="IPR023705">
    <property type="entry name" value="Nucleoid_occlusion_protein"/>
</dbReference>
<dbReference type="InterPro" id="IPR036086">
    <property type="entry name" value="ParB/Sulfiredoxin_sf"/>
</dbReference>
<feature type="domain" description="ParB-like N-terminal" evidence="7">
    <location>
        <begin position="19"/>
        <end position="108"/>
    </location>
</feature>
<dbReference type="InterPro" id="IPR041468">
    <property type="entry name" value="HTH_ParB/Spo0J"/>
</dbReference>
<dbReference type="PANTHER" id="PTHR33375:SF8">
    <property type="entry name" value="NUCLEOID OCCLUSION PROTEIN"/>
    <property type="match status" value="1"/>
</dbReference>
<evidence type="ECO:0000256" key="3">
    <source>
        <dbReference type="ARBA" id="ARBA00022618"/>
    </source>
</evidence>
<dbReference type="Pfam" id="PF17762">
    <property type="entry name" value="HTH_ParB"/>
    <property type="match status" value="1"/>
</dbReference>
<dbReference type="InterPro" id="IPR050336">
    <property type="entry name" value="Chromosome_partition/occlusion"/>
</dbReference>
<comment type="similarity">
    <text evidence="1">Belongs to the ParB family.</text>
</comment>
<dbReference type="EMBL" id="AP028127">
    <property type="protein sequence ID" value="BEH92067.1"/>
    <property type="molecule type" value="Genomic_DNA"/>
</dbReference>
<keyword evidence="3" id="KW-0132">Cell division</keyword>
<dbReference type="NCBIfam" id="TIGR04285">
    <property type="entry name" value="nucleoid_noc"/>
    <property type="match status" value="1"/>
</dbReference>
<sequence>MFNIFLRDDSRNQPKDEVIQLPIAKIIPNKYQPRNIFNDEKISELSESIKEHGVIQPIVVRQFEGGYEIIAGERRYRASKLIGLEKVPAIIRDYDDRQSASIAIVENIQREDLTAIEEAMAYKQLIELHGITQATLAKQMGKSQSTVANKIRLLNLGEAVQQAVLERNITERHARALLTVKDFQLQEQLLQKIIEKDLNVSETERLIDETLNPKEKPVKAKTISRMPRDCRIAMNTFKQAIMMVEKTGMRVNHETEELDDSYVIKISLPKRKQ</sequence>
<evidence type="ECO:0000256" key="4">
    <source>
        <dbReference type="ARBA" id="ARBA00023125"/>
    </source>
</evidence>
<dbReference type="Gene3D" id="1.10.10.2830">
    <property type="match status" value="1"/>
</dbReference>
<dbReference type="SUPFAM" id="SSF110849">
    <property type="entry name" value="ParB/Sulfiredoxin"/>
    <property type="match status" value="1"/>
</dbReference>
<dbReference type="RefSeq" id="WP_161831436.1">
    <property type="nucleotide sequence ID" value="NZ_AP028127.1"/>
</dbReference>
<dbReference type="InterPro" id="IPR003115">
    <property type="entry name" value="ParB_N"/>
</dbReference>
<evidence type="ECO:0000256" key="1">
    <source>
        <dbReference type="ARBA" id="ARBA00006295"/>
    </source>
</evidence>
<evidence type="ECO:0000313" key="8">
    <source>
        <dbReference type="EMBL" id="BEH92067.1"/>
    </source>
</evidence>
<keyword evidence="9" id="KW-1185">Reference proteome</keyword>
<dbReference type="Pfam" id="PF02195">
    <property type="entry name" value="ParB_N"/>
    <property type="match status" value="1"/>
</dbReference>
<dbReference type="InterPro" id="IPR004437">
    <property type="entry name" value="ParB/RepB/Spo0J"/>
</dbReference>
<dbReference type="SMART" id="SM00470">
    <property type="entry name" value="ParB"/>
    <property type="match status" value="1"/>
</dbReference>
<gene>
    <name evidence="8" type="primary">noc</name>
    <name evidence="8" type="ORF">T23_21690</name>
</gene>
<dbReference type="Proteomes" id="UP001432099">
    <property type="component" value="Chromosome"/>
</dbReference>
<evidence type="ECO:0000256" key="5">
    <source>
        <dbReference type="ARBA" id="ARBA00023210"/>
    </source>
</evidence>
<dbReference type="Gene3D" id="3.90.1530.30">
    <property type="match status" value="1"/>
</dbReference>
<name>A0ABM8IQF7_9FIRM</name>
<reference evidence="8" key="1">
    <citation type="journal article" date="2024" name="Int. J. Syst. Evol. Microbiol.">
        <title>Turicibacter faecis sp. nov., isolated from faeces of heart failure mouse model.</title>
        <authorList>
            <person name="Imamura Y."/>
            <person name="Motooka D."/>
            <person name="Nakajima Y."/>
            <person name="Ito S."/>
            <person name="Kitakaze M."/>
            <person name="Iida T."/>
            <person name="Nakamura S."/>
        </authorList>
    </citation>
    <scope>NUCLEOTIDE SEQUENCE</scope>
    <source>
        <strain evidence="8">TC023</strain>
    </source>
</reference>
<protein>
    <submittedName>
        <fullName evidence="8">Nucleoid occlusion protein</fullName>
    </submittedName>
</protein>
<accession>A0ABM8IQF7</accession>
<organism evidence="8 9">
    <name type="scientific">Turicibacter faecis</name>
    <dbReference type="NCBI Taxonomy" id="2963365"/>
    <lineage>
        <taxon>Bacteria</taxon>
        <taxon>Bacillati</taxon>
        <taxon>Bacillota</taxon>
        <taxon>Erysipelotrichia</taxon>
        <taxon>Erysipelotrichales</taxon>
        <taxon>Turicibacteraceae</taxon>
        <taxon>Turicibacter</taxon>
    </lineage>
</organism>
<evidence type="ECO:0000256" key="6">
    <source>
        <dbReference type="ARBA" id="ARBA00023306"/>
    </source>
</evidence>
<proteinExistence type="inferred from homology"/>
<dbReference type="CDD" id="cd16393">
    <property type="entry name" value="SPO0J_N"/>
    <property type="match status" value="1"/>
</dbReference>
<dbReference type="NCBIfam" id="TIGR00180">
    <property type="entry name" value="parB_part"/>
    <property type="match status" value="1"/>
</dbReference>
<evidence type="ECO:0000313" key="9">
    <source>
        <dbReference type="Proteomes" id="UP001432099"/>
    </source>
</evidence>
<evidence type="ECO:0000256" key="2">
    <source>
        <dbReference type="ARBA" id="ARBA00022490"/>
    </source>
</evidence>
<keyword evidence="2" id="KW-0963">Cytoplasm</keyword>
<evidence type="ECO:0000259" key="7">
    <source>
        <dbReference type="SMART" id="SM00470"/>
    </source>
</evidence>
<dbReference type="PANTHER" id="PTHR33375">
    <property type="entry name" value="CHROMOSOME-PARTITIONING PROTEIN PARB-RELATED"/>
    <property type="match status" value="1"/>
</dbReference>
<keyword evidence="6" id="KW-0131">Cell cycle</keyword>
<keyword evidence="4" id="KW-0238">DNA-binding</keyword>
<keyword evidence="5" id="KW-0717">Septation</keyword>